<evidence type="ECO:0000313" key="2">
    <source>
        <dbReference type="RefSeq" id="XP_040935318.1"/>
    </source>
</evidence>
<dbReference type="Proteomes" id="UP000818029">
    <property type="component" value="Chromosome A10"/>
</dbReference>
<protein>
    <recommendedName>
        <fullName evidence="3">Reverse transcriptase</fullName>
    </recommendedName>
</protein>
<dbReference type="PANTHER" id="PTHR33710:SF73">
    <property type="entry name" value="ZINC KNUCKLE CX2CX4HX4C DOMAIN-CONTAINING PROTEIN"/>
    <property type="match status" value="1"/>
</dbReference>
<evidence type="ECO:0000313" key="1">
    <source>
        <dbReference type="Proteomes" id="UP000818029"/>
    </source>
</evidence>
<keyword evidence="1" id="KW-1185">Reference proteome</keyword>
<reference evidence="2" key="2">
    <citation type="submission" date="2025-08" db="UniProtKB">
        <authorList>
            <consortium name="RefSeq"/>
        </authorList>
    </citation>
    <scope>IDENTIFICATION</scope>
</reference>
<dbReference type="Gene3D" id="3.60.10.10">
    <property type="entry name" value="Endonuclease/exonuclease/phosphatase"/>
    <property type="match status" value="1"/>
</dbReference>
<evidence type="ECO:0008006" key="3">
    <source>
        <dbReference type="Google" id="ProtNLM"/>
    </source>
</evidence>
<dbReference type="PANTHER" id="PTHR33710">
    <property type="entry name" value="BNAC02G09200D PROTEIN"/>
    <property type="match status" value="1"/>
</dbReference>
<name>A0ABM2Z0Z9_GOSHI</name>
<accession>A0ABM2Z0Z9</accession>
<dbReference type="InterPro" id="IPR036691">
    <property type="entry name" value="Endo/exonu/phosph_ase_sf"/>
</dbReference>
<gene>
    <name evidence="2" type="primary">LOC121208521</name>
</gene>
<dbReference type="GeneID" id="121208521"/>
<dbReference type="SUPFAM" id="SSF56219">
    <property type="entry name" value="DNase I-like"/>
    <property type="match status" value="1"/>
</dbReference>
<dbReference type="RefSeq" id="XP_040935318.1">
    <property type="nucleotide sequence ID" value="XM_041079384.1"/>
</dbReference>
<sequence>MEMVRLKCGFENGIEVGAVGSKGGLSLGWKDGRGRSASWDLLRQLSHDQTTPWVMSGDFNEITNSFEKKGGRHRSERKMNEFRTTLEDCSVNDLGFIRRWFTWERERFLASNIRERLDRGVATLNWMNLLLSYQLEHLGHSFSDHCPIILERKNCVYFEDRLNYLYSQEPSDEILAEITDVQLNLNWEADKEELFWEQRARINWLKNGDRNTSYFHNVADQRQFRGRITKLEDENGRKLSSTEEILRLASDYFVNLFSASSMGSDEHLFGLVEKKVTESMNAALLK</sequence>
<proteinExistence type="predicted"/>
<organism evidence="1 2">
    <name type="scientific">Gossypium hirsutum</name>
    <name type="common">Upland cotton</name>
    <name type="synonym">Gossypium mexicanum</name>
    <dbReference type="NCBI Taxonomy" id="3635"/>
    <lineage>
        <taxon>Eukaryota</taxon>
        <taxon>Viridiplantae</taxon>
        <taxon>Streptophyta</taxon>
        <taxon>Embryophyta</taxon>
        <taxon>Tracheophyta</taxon>
        <taxon>Spermatophyta</taxon>
        <taxon>Magnoliopsida</taxon>
        <taxon>eudicotyledons</taxon>
        <taxon>Gunneridae</taxon>
        <taxon>Pentapetalae</taxon>
        <taxon>rosids</taxon>
        <taxon>malvids</taxon>
        <taxon>Malvales</taxon>
        <taxon>Malvaceae</taxon>
        <taxon>Malvoideae</taxon>
        <taxon>Gossypium</taxon>
    </lineage>
</organism>
<reference evidence="1" key="1">
    <citation type="journal article" date="2020" name="Nat. Genet.">
        <title>Genomic diversifications of five Gossypium allopolyploid species and their impact on cotton improvement.</title>
        <authorList>
            <person name="Chen Z.J."/>
            <person name="Sreedasyam A."/>
            <person name="Ando A."/>
            <person name="Song Q."/>
            <person name="De Santiago L.M."/>
            <person name="Hulse-Kemp A.M."/>
            <person name="Ding M."/>
            <person name="Ye W."/>
            <person name="Kirkbride R.C."/>
            <person name="Jenkins J."/>
            <person name="Plott C."/>
            <person name="Lovell J."/>
            <person name="Lin Y.M."/>
            <person name="Vaughn R."/>
            <person name="Liu B."/>
            <person name="Simpson S."/>
            <person name="Scheffler B.E."/>
            <person name="Wen L."/>
            <person name="Saski C.A."/>
            <person name="Grover C.E."/>
            <person name="Hu G."/>
            <person name="Conover J.L."/>
            <person name="Carlson J.W."/>
            <person name="Shu S."/>
            <person name="Boston L.B."/>
            <person name="Williams M."/>
            <person name="Peterson D.G."/>
            <person name="McGee K."/>
            <person name="Jones D.C."/>
            <person name="Wendel J.F."/>
            <person name="Stelly D.M."/>
            <person name="Grimwood J."/>
            <person name="Schmutz J."/>
        </authorList>
    </citation>
    <scope>NUCLEOTIDE SEQUENCE [LARGE SCALE GENOMIC DNA]</scope>
    <source>
        <strain evidence="1">cv. TM-1</strain>
    </source>
</reference>